<gene>
    <name evidence="2" type="ORF">J2793_006282</name>
</gene>
<comment type="caution">
    <text evidence="2">The sequence shown here is derived from an EMBL/GenBank/DDBJ whole genome shotgun (WGS) entry which is preliminary data.</text>
</comment>
<accession>A0AB73ILF6</accession>
<name>A0AB73ILF6_9BURK</name>
<organism evidence="2 3">
    <name type="scientific">Paraburkholderia caledonica</name>
    <dbReference type="NCBI Taxonomy" id="134536"/>
    <lineage>
        <taxon>Bacteria</taxon>
        <taxon>Pseudomonadati</taxon>
        <taxon>Pseudomonadota</taxon>
        <taxon>Betaproteobacteria</taxon>
        <taxon>Burkholderiales</taxon>
        <taxon>Burkholderiaceae</taxon>
        <taxon>Paraburkholderia</taxon>
    </lineage>
</organism>
<dbReference type="EMBL" id="JAURTK010000012">
    <property type="protein sequence ID" value="MDP9650808.1"/>
    <property type="molecule type" value="Genomic_DNA"/>
</dbReference>
<evidence type="ECO:0008006" key="4">
    <source>
        <dbReference type="Google" id="ProtNLM"/>
    </source>
</evidence>
<protein>
    <recommendedName>
        <fullName evidence="4">MacB-like periplasmic core domain-containing protein</fullName>
    </recommendedName>
</protein>
<dbReference type="Proteomes" id="UP001229486">
    <property type="component" value="Unassembled WGS sequence"/>
</dbReference>
<keyword evidence="1" id="KW-1133">Transmembrane helix</keyword>
<proteinExistence type="predicted"/>
<reference evidence="2" key="1">
    <citation type="submission" date="2023-07" db="EMBL/GenBank/DDBJ databases">
        <title>Sorghum-associated microbial communities from plants grown in Nebraska, USA.</title>
        <authorList>
            <person name="Schachtman D."/>
        </authorList>
    </citation>
    <scope>NUCLEOTIDE SEQUENCE</scope>
    <source>
        <strain evidence="2">DS1061</strain>
    </source>
</reference>
<dbReference type="AlphaFoldDB" id="A0AB73ILF6"/>
<evidence type="ECO:0000313" key="3">
    <source>
        <dbReference type="Proteomes" id="UP001229486"/>
    </source>
</evidence>
<evidence type="ECO:0000313" key="2">
    <source>
        <dbReference type="EMBL" id="MDP9650808.1"/>
    </source>
</evidence>
<sequence length="303" mass="33044">MRGKLLQGLASVAGVGLTGVVSFFIGVQTNLVTADADHATRHIDYVVNREGLWNSTAPVDDVTGAVHDREGRVVDAISRQSVDLFNFNRRDAPEFDLQIDATSSDGGLPRLLGKPSVTVNGSDDYPAEEKVKLITKGSTLSIIVHFPSLSQTRDLSPARKVALYFSGRQSPVLSVSVRGSGIKEGKNAYVAYGEWTQRNLPFYVRHWLPLQLVLAILLMVVVSAGIVVSNRSRQRRFYAVTPSVIEGRLDALYPGGAEGKHSSAARDVALSVWSKIHSMHNPIDRFLSEKPAPEKFVSNRAVP</sequence>
<feature type="transmembrane region" description="Helical" evidence="1">
    <location>
        <begin position="207"/>
        <end position="228"/>
    </location>
</feature>
<keyword evidence="1" id="KW-0812">Transmembrane</keyword>
<keyword evidence="1" id="KW-0472">Membrane</keyword>
<dbReference type="RefSeq" id="WP_392395604.1">
    <property type="nucleotide sequence ID" value="NZ_JAURTK010000012.1"/>
</dbReference>
<evidence type="ECO:0000256" key="1">
    <source>
        <dbReference type="SAM" id="Phobius"/>
    </source>
</evidence>